<dbReference type="InterPro" id="IPR036013">
    <property type="entry name" value="Band_7/SPFH_dom_sf"/>
</dbReference>
<comment type="subcellular location">
    <subcellularLocation>
        <location evidence="1">Membrane</location>
    </subcellularLocation>
</comment>
<dbReference type="SMART" id="SM00244">
    <property type="entry name" value="PHB"/>
    <property type="match status" value="1"/>
</dbReference>
<evidence type="ECO:0000256" key="4">
    <source>
        <dbReference type="ARBA" id="ARBA00022989"/>
    </source>
</evidence>
<reference evidence="7" key="1">
    <citation type="submission" date="2018-06" db="EMBL/GenBank/DDBJ databases">
        <authorList>
            <person name="Zhirakovskaya E."/>
        </authorList>
    </citation>
    <scope>NUCLEOTIDE SEQUENCE</scope>
</reference>
<dbReference type="PANTHER" id="PTHR42911">
    <property type="entry name" value="MODULATOR OF FTSH PROTEASE HFLC"/>
    <property type="match status" value="1"/>
</dbReference>
<protein>
    <submittedName>
        <fullName evidence="7">HflC protein</fullName>
    </submittedName>
</protein>
<dbReference type="EMBL" id="UOFK01000200">
    <property type="protein sequence ID" value="VAW79625.1"/>
    <property type="molecule type" value="Genomic_DNA"/>
</dbReference>
<dbReference type="InterPro" id="IPR010200">
    <property type="entry name" value="HflC"/>
</dbReference>
<comment type="similarity">
    <text evidence="2">Belongs to the band 7/mec-2 family. HflC subfamily.</text>
</comment>
<dbReference type="AlphaFoldDB" id="A0A3B0YFE4"/>
<evidence type="ECO:0000313" key="7">
    <source>
        <dbReference type="EMBL" id="VAW79625.1"/>
    </source>
</evidence>
<evidence type="ECO:0000259" key="6">
    <source>
        <dbReference type="SMART" id="SM00244"/>
    </source>
</evidence>
<dbReference type="PRINTS" id="PR00721">
    <property type="entry name" value="STOMATIN"/>
</dbReference>
<gene>
    <name evidence="7" type="ORF">MNBD_GAMMA13-777</name>
</gene>
<proteinExistence type="inferred from homology"/>
<dbReference type="Gene3D" id="3.30.479.30">
    <property type="entry name" value="Band 7 domain"/>
    <property type="match status" value="1"/>
</dbReference>
<evidence type="ECO:0000256" key="2">
    <source>
        <dbReference type="ARBA" id="ARBA00007862"/>
    </source>
</evidence>
<feature type="domain" description="Band 7" evidence="6">
    <location>
        <begin position="22"/>
        <end position="185"/>
    </location>
</feature>
<sequence length="291" mass="33152">MANGKTLAFVLALVILALVGIASMFQVAEWEKALLFRLGEITRVDIKPGLHFKMPFINNVRKYDGRTLTLDVDPERFLTIEKKNVIVDSFVMWRIADARRYYTAVLGDERHARQRLEQIVKDGMRGQFSKRTVNEVVSGERGEIMAELTKESSTQAEEIGIQIVDIRVKRVDLPAEVSGSVYRRMQAERARVAKEFRSQGAEEAEKIRADADRQSQVLIAQAYSKAEQTRGQGDAQAASIYAEAYSADEGFYDFFRSLQAYRQSFNQSNDMMLLQPDSEFFEYFNSAKGKK</sequence>
<evidence type="ECO:0000256" key="3">
    <source>
        <dbReference type="ARBA" id="ARBA00022692"/>
    </source>
</evidence>
<dbReference type="InterPro" id="IPR001107">
    <property type="entry name" value="Band_7"/>
</dbReference>
<name>A0A3B0YFE4_9ZZZZ</name>
<dbReference type="GO" id="GO:0016020">
    <property type="term" value="C:membrane"/>
    <property type="evidence" value="ECO:0007669"/>
    <property type="project" value="UniProtKB-SubCell"/>
</dbReference>
<dbReference type="PANTHER" id="PTHR42911:SF1">
    <property type="entry name" value="MODULATOR OF FTSH PROTEASE HFLC"/>
    <property type="match status" value="1"/>
</dbReference>
<dbReference type="InterPro" id="IPR001972">
    <property type="entry name" value="Stomatin_HflK_fam"/>
</dbReference>
<dbReference type="PIRSF" id="PIRSF005651">
    <property type="entry name" value="HflC"/>
    <property type="match status" value="1"/>
</dbReference>
<dbReference type="SUPFAM" id="SSF117892">
    <property type="entry name" value="Band 7/SPFH domain"/>
    <property type="match status" value="1"/>
</dbReference>
<dbReference type="NCBIfam" id="TIGR01932">
    <property type="entry name" value="hflC"/>
    <property type="match status" value="1"/>
</dbReference>
<keyword evidence="3" id="KW-0812">Transmembrane</keyword>
<evidence type="ECO:0000256" key="5">
    <source>
        <dbReference type="ARBA" id="ARBA00023136"/>
    </source>
</evidence>
<evidence type="ECO:0000256" key="1">
    <source>
        <dbReference type="ARBA" id="ARBA00004370"/>
    </source>
</evidence>
<dbReference type="Pfam" id="PF01145">
    <property type="entry name" value="Band_7"/>
    <property type="match status" value="1"/>
</dbReference>
<organism evidence="7">
    <name type="scientific">hydrothermal vent metagenome</name>
    <dbReference type="NCBI Taxonomy" id="652676"/>
    <lineage>
        <taxon>unclassified sequences</taxon>
        <taxon>metagenomes</taxon>
        <taxon>ecological metagenomes</taxon>
    </lineage>
</organism>
<keyword evidence="4" id="KW-1133">Transmembrane helix</keyword>
<dbReference type="CDD" id="cd03405">
    <property type="entry name" value="SPFH_HflC"/>
    <property type="match status" value="1"/>
</dbReference>
<accession>A0A3B0YFE4</accession>
<keyword evidence="5" id="KW-0472">Membrane</keyword>